<dbReference type="Gene3D" id="3.40.50.11720">
    <property type="entry name" value="3-Deoxy-D-manno-octulosonic-acid transferase, N-terminal domain"/>
    <property type="match status" value="1"/>
</dbReference>
<reference evidence="11" key="1">
    <citation type="journal article" date="2019" name="Int. J. Syst. Evol. Microbiol.">
        <title>The Global Catalogue of Microorganisms (GCM) 10K type strain sequencing project: providing services to taxonomists for standard genome sequencing and annotation.</title>
        <authorList>
            <consortium name="The Broad Institute Genomics Platform"/>
            <consortium name="The Broad Institute Genome Sequencing Center for Infectious Disease"/>
            <person name="Wu L."/>
            <person name="Ma J."/>
        </authorList>
    </citation>
    <scope>NUCLEOTIDE SEQUENCE [LARGE SCALE GENOMIC DNA]</scope>
    <source>
        <strain evidence="11">CGMCC 1.12750</strain>
    </source>
</reference>
<dbReference type="Gene3D" id="3.40.50.2000">
    <property type="entry name" value="Glycogen Phosphorylase B"/>
    <property type="match status" value="1"/>
</dbReference>
<gene>
    <name evidence="10" type="ORF">ACFQXB_00925</name>
</gene>
<evidence type="ECO:0000259" key="9">
    <source>
        <dbReference type="Pfam" id="PF04413"/>
    </source>
</evidence>
<dbReference type="RefSeq" id="WP_377397717.1">
    <property type="nucleotide sequence ID" value="NZ_JBHTFQ010000001.1"/>
</dbReference>
<dbReference type="PANTHER" id="PTHR42755">
    <property type="entry name" value="3-DEOXY-MANNO-OCTULOSONATE CYTIDYLYLTRANSFERASE"/>
    <property type="match status" value="1"/>
</dbReference>
<dbReference type="SUPFAM" id="SSF53756">
    <property type="entry name" value="UDP-Glycosyltransferase/glycogen phosphorylase"/>
    <property type="match status" value="1"/>
</dbReference>
<proteinExistence type="inferred from homology"/>
<evidence type="ECO:0000256" key="4">
    <source>
        <dbReference type="ARBA" id="ARBA00019077"/>
    </source>
</evidence>
<keyword evidence="11" id="KW-1185">Reference proteome</keyword>
<comment type="subcellular location">
    <subcellularLocation>
        <location evidence="8">Cell membrane</location>
    </subcellularLocation>
</comment>
<dbReference type="PANTHER" id="PTHR42755:SF1">
    <property type="entry name" value="3-DEOXY-D-MANNO-OCTULOSONIC ACID TRANSFERASE, MITOCHONDRIAL-RELATED"/>
    <property type="match status" value="1"/>
</dbReference>
<evidence type="ECO:0000256" key="1">
    <source>
        <dbReference type="ARBA" id="ARBA00003394"/>
    </source>
</evidence>
<protein>
    <recommendedName>
        <fullName evidence="4 8">3-deoxy-D-manno-octulosonic acid transferase</fullName>
        <shortName evidence="8">Kdo transferase</shortName>
        <ecNumber evidence="3 8">2.4.99.12</ecNumber>
    </recommendedName>
    <alternativeName>
        <fullName evidence="6 8">Lipid IV(A) 3-deoxy-D-manno-octulosonic acid transferase</fullName>
    </alternativeName>
</protein>
<keyword evidence="5 8" id="KW-0808">Transferase</keyword>
<dbReference type="InterPro" id="IPR007507">
    <property type="entry name" value="Glycos_transf_N"/>
</dbReference>
<organism evidence="10 11">
    <name type="scientific">Plastorhodobacter daqingensis</name>
    <dbReference type="NCBI Taxonomy" id="1387281"/>
    <lineage>
        <taxon>Bacteria</taxon>
        <taxon>Pseudomonadati</taxon>
        <taxon>Pseudomonadota</taxon>
        <taxon>Alphaproteobacteria</taxon>
        <taxon>Rhodobacterales</taxon>
        <taxon>Paracoccaceae</taxon>
        <taxon>Plastorhodobacter</taxon>
    </lineage>
</organism>
<name>A0ABW2UFH4_9RHOB</name>
<evidence type="ECO:0000313" key="10">
    <source>
        <dbReference type="EMBL" id="MFC7702755.1"/>
    </source>
</evidence>
<dbReference type="InterPro" id="IPR038107">
    <property type="entry name" value="Glycos_transf_N_sf"/>
</dbReference>
<evidence type="ECO:0000256" key="7">
    <source>
        <dbReference type="ARBA" id="ARBA00049183"/>
    </source>
</evidence>
<dbReference type="Proteomes" id="UP001596516">
    <property type="component" value="Unassembled WGS sequence"/>
</dbReference>
<keyword evidence="8" id="KW-0472">Membrane</keyword>
<evidence type="ECO:0000256" key="8">
    <source>
        <dbReference type="RuleBase" id="RU365103"/>
    </source>
</evidence>
<dbReference type="EC" id="2.4.99.12" evidence="3 8"/>
<comment type="similarity">
    <text evidence="8">Belongs to the glycosyltransferase group 1 family.</text>
</comment>
<comment type="caution">
    <text evidence="10">The sequence shown here is derived from an EMBL/GenBank/DDBJ whole genome shotgun (WGS) entry which is preliminary data.</text>
</comment>
<dbReference type="InterPro" id="IPR039901">
    <property type="entry name" value="Kdotransferase"/>
</dbReference>
<comment type="catalytic activity">
    <reaction evidence="7 8">
        <text>lipid IVA (E. coli) + CMP-3-deoxy-beta-D-manno-octulosonate = alpha-Kdo-(2-&gt;6)-lipid IVA (E. coli) + CMP + H(+)</text>
        <dbReference type="Rhea" id="RHEA:28066"/>
        <dbReference type="ChEBI" id="CHEBI:15378"/>
        <dbReference type="ChEBI" id="CHEBI:58603"/>
        <dbReference type="ChEBI" id="CHEBI:60364"/>
        <dbReference type="ChEBI" id="CHEBI:60377"/>
        <dbReference type="ChEBI" id="CHEBI:85987"/>
        <dbReference type="EC" id="2.4.99.12"/>
    </reaction>
</comment>
<dbReference type="EMBL" id="JBHTFQ010000001">
    <property type="protein sequence ID" value="MFC7702755.1"/>
    <property type="molecule type" value="Genomic_DNA"/>
</dbReference>
<evidence type="ECO:0000256" key="6">
    <source>
        <dbReference type="ARBA" id="ARBA00031445"/>
    </source>
</evidence>
<evidence type="ECO:0000256" key="2">
    <source>
        <dbReference type="ARBA" id="ARBA00004713"/>
    </source>
</evidence>
<sequence length="433" mass="46085">MTSADAPGRGALLRLWLGLSGIVAPVARWHLQQRVAWGKEDPLRVREKMGEPTLPRPSGPLVWLHAVGVGEVLALPALALAMQARRPGLHVLITSSSRSSAAALGPNLPAGVVHQFLPLDAAPFIRRFLDHWQPDLSVWAERDIWPALIEESFRRGIPLAIVNGRMNAASFRAKARAGALYRQLYGRFAYIGVQNPETRAHFLKLGVPAARLAVTGTLKAGAAPLADQPEARARIGAQLGDRPLWIAASSHPADEDMALAAQRLLLDQGKAPVLVIAPRDPGRADAIVAQATTAGFHVERIAPGNIVEQPADVLVLGEIGQLGLWYRLARAALVGGSVAPVGGHNPYEPARLDCAILHGPHIANFAEDYAAFHAADAARLVTDPPGLAAALCDPALAAMRPRAAEVASRGQAALGREAEKLLSLMAARLNRRD</sequence>
<keyword evidence="8" id="KW-0448">Lipopolysaccharide biosynthesis</keyword>
<dbReference type="GO" id="GO:0016740">
    <property type="term" value="F:transferase activity"/>
    <property type="evidence" value="ECO:0007669"/>
    <property type="project" value="UniProtKB-KW"/>
</dbReference>
<comment type="function">
    <text evidence="1 8">Involved in lipopolysaccharide (LPS) biosynthesis. Catalyzes the transfer of 3-deoxy-D-manno-octulosonate (Kdo) residue(s) from CMP-Kdo to lipid IV(A), the tetraacyldisaccharide-1,4'-bisphosphate precursor of lipid A.</text>
</comment>
<dbReference type="Pfam" id="PF04413">
    <property type="entry name" value="Glycos_transf_N"/>
    <property type="match status" value="1"/>
</dbReference>
<comment type="pathway">
    <text evidence="2 8">Bacterial outer membrane biogenesis; LPS core biosynthesis.</text>
</comment>
<evidence type="ECO:0000256" key="5">
    <source>
        <dbReference type="ARBA" id="ARBA00022679"/>
    </source>
</evidence>
<keyword evidence="8" id="KW-1003">Cell membrane</keyword>
<evidence type="ECO:0000313" key="11">
    <source>
        <dbReference type="Proteomes" id="UP001596516"/>
    </source>
</evidence>
<feature type="domain" description="3-deoxy-D-manno-octulosonic-acid transferase N-terminal" evidence="9">
    <location>
        <begin position="44"/>
        <end position="220"/>
    </location>
</feature>
<evidence type="ECO:0000256" key="3">
    <source>
        <dbReference type="ARBA" id="ARBA00012621"/>
    </source>
</evidence>
<accession>A0ABW2UFH4</accession>